<evidence type="ECO:0000259" key="1">
    <source>
        <dbReference type="Pfam" id="PF05685"/>
    </source>
</evidence>
<evidence type="ECO:0000313" key="4">
    <source>
        <dbReference type="Proteomes" id="UP000095390"/>
    </source>
</evidence>
<proteinExistence type="predicted"/>
<dbReference type="PANTHER" id="PTHR36558:SF1">
    <property type="entry name" value="RESTRICTION ENDONUCLEASE DOMAIN-CONTAINING PROTEIN-RELATED"/>
    <property type="match status" value="1"/>
</dbReference>
<protein>
    <submittedName>
        <fullName evidence="3">Uncharacterized protein conserved in cyanobacteria</fullName>
    </submittedName>
</protein>
<dbReference type="InterPro" id="IPR008538">
    <property type="entry name" value="Uma2"/>
</dbReference>
<dbReference type="EMBL" id="CYYC01000017">
    <property type="protein sequence ID" value="CUN00129.1"/>
    <property type="molecule type" value="Genomic_DNA"/>
</dbReference>
<dbReference type="Proteomes" id="UP000095679">
    <property type="component" value="Unassembled WGS sequence"/>
</dbReference>
<dbReference type="RefSeq" id="WP_055182881.1">
    <property type="nucleotide sequence ID" value="NZ_BLYK01000076.1"/>
</dbReference>
<dbReference type="SUPFAM" id="SSF52980">
    <property type="entry name" value="Restriction endonuclease-like"/>
    <property type="match status" value="1"/>
</dbReference>
<dbReference type="InterPro" id="IPR012296">
    <property type="entry name" value="Nuclease_put_TT1808"/>
</dbReference>
<reference evidence="4 5" key="1">
    <citation type="submission" date="2015-09" db="EMBL/GenBank/DDBJ databases">
        <authorList>
            <consortium name="Pathogen Informatics"/>
        </authorList>
    </citation>
    <scope>NUCLEOTIDE SEQUENCE [LARGE SCALE GENOMIC DNA]</scope>
    <source>
        <strain evidence="3 5">2789STDY5834835</strain>
        <strain evidence="2 4">2789STDY5834966</strain>
    </source>
</reference>
<feature type="domain" description="Putative restriction endonuclease" evidence="1">
    <location>
        <begin position="7"/>
        <end position="147"/>
    </location>
</feature>
<gene>
    <name evidence="3" type="ORF">ERS852450_02106</name>
    <name evidence="2" type="ORF">ERS852578_01572</name>
</gene>
<accession>A0A174GLC0</accession>
<evidence type="ECO:0000313" key="3">
    <source>
        <dbReference type="EMBL" id="CUO62167.1"/>
    </source>
</evidence>
<evidence type="ECO:0000313" key="5">
    <source>
        <dbReference type="Proteomes" id="UP000095679"/>
    </source>
</evidence>
<dbReference type="Proteomes" id="UP000095390">
    <property type="component" value="Unassembled WGS sequence"/>
</dbReference>
<dbReference type="AlphaFoldDB" id="A0A174GLC0"/>
<organism evidence="3 5">
    <name type="scientific">Anaerobutyricum hallii</name>
    <dbReference type="NCBI Taxonomy" id="39488"/>
    <lineage>
        <taxon>Bacteria</taxon>
        <taxon>Bacillati</taxon>
        <taxon>Bacillota</taxon>
        <taxon>Clostridia</taxon>
        <taxon>Lachnospirales</taxon>
        <taxon>Lachnospiraceae</taxon>
        <taxon>Anaerobutyricum</taxon>
    </lineage>
</organism>
<dbReference type="EMBL" id="CYZL01000018">
    <property type="protein sequence ID" value="CUO62167.1"/>
    <property type="molecule type" value="Genomic_DNA"/>
</dbReference>
<name>A0A174GLC0_9FIRM</name>
<dbReference type="PANTHER" id="PTHR36558">
    <property type="entry name" value="GLR1098 PROTEIN"/>
    <property type="match status" value="1"/>
</dbReference>
<dbReference type="Pfam" id="PF05685">
    <property type="entry name" value="Uma2"/>
    <property type="match status" value="1"/>
</dbReference>
<sequence length="185" mass="21515">MPKLKEDYTKQEKINGVVYNMSPSANYRHSIVNGNIYGKLREGLKGSLCLAFMENLDYRYHVEKNDDYVIPDIMVICDRKYLKGSAYTGVPRFIVETLSPATALNDKTIKKDIYQNAGVSEYWIVSPKERAVEIYYLEDSVYVLKYFYILQDDTEEEGYNADTIITLRDFPHITMALEEIFENVE</sequence>
<evidence type="ECO:0000313" key="2">
    <source>
        <dbReference type="EMBL" id="CUN00129.1"/>
    </source>
</evidence>
<dbReference type="CDD" id="cd06260">
    <property type="entry name" value="DUF820-like"/>
    <property type="match status" value="1"/>
</dbReference>
<dbReference type="InterPro" id="IPR011335">
    <property type="entry name" value="Restrct_endonuc-II-like"/>
</dbReference>
<dbReference type="OrthoDB" id="9808428at2"/>
<dbReference type="Gene3D" id="3.90.1570.10">
    <property type="entry name" value="tt1808, chain A"/>
    <property type="match status" value="1"/>
</dbReference>